<name>A0A382UZB3_9ZZZZ</name>
<feature type="non-terminal residue" evidence="1">
    <location>
        <position position="1"/>
    </location>
</feature>
<accession>A0A382UZB3</accession>
<evidence type="ECO:0000313" key="1">
    <source>
        <dbReference type="EMBL" id="SVD39507.1"/>
    </source>
</evidence>
<dbReference type="EMBL" id="UINC01147909">
    <property type="protein sequence ID" value="SVD39507.1"/>
    <property type="molecule type" value="Genomic_DNA"/>
</dbReference>
<organism evidence="1">
    <name type="scientific">marine metagenome</name>
    <dbReference type="NCBI Taxonomy" id="408172"/>
    <lineage>
        <taxon>unclassified sequences</taxon>
        <taxon>metagenomes</taxon>
        <taxon>ecological metagenomes</taxon>
    </lineage>
</organism>
<reference evidence="1" key="1">
    <citation type="submission" date="2018-05" db="EMBL/GenBank/DDBJ databases">
        <authorList>
            <person name="Lanie J.A."/>
            <person name="Ng W.-L."/>
            <person name="Kazmierczak K.M."/>
            <person name="Andrzejewski T.M."/>
            <person name="Davidsen T.M."/>
            <person name="Wayne K.J."/>
            <person name="Tettelin H."/>
            <person name="Glass J.I."/>
            <person name="Rusch D."/>
            <person name="Podicherti R."/>
            <person name="Tsui H.-C.T."/>
            <person name="Winkler M.E."/>
        </authorList>
    </citation>
    <scope>NUCLEOTIDE SEQUENCE</scope>
</reference>
<protein>
    <submittedName>
        <fullName evidence="1">Uncharacterized protein</fullName>
    </submittedName>
</protein>
<proteinExistence type="predicted"/>
<sequence length="47" mass="5536">PIIRQGADQQRSNIVIASDETHSNYLYLLDTWKKKKVATEQKLPKYF</sequence>
<dbReference type="AlphaFoldDB" id="A0A382UZB3"/>
<gene>
    <name evidence="1" type="ORF">METZ01_LOCUS392361</name>
</gene>